<organism evidence="2 3">
    <name type="scientific">Eumeta variegata</name>
    <name type="common">Bagworm moth</name>
    <name type="synonym">Eumeta japonica</name>
    <dbReference type="NCBI Taxonomy" id="151549"/>
    <lineage>
        <taxon>Eukaryota</taxon>
        <taxon>Metazoa</taxon>
        <taxon>Ecdysozoa</taxon>
        <taxon>Arthropoda</taxon>
        <taxon>Hexapoda</taxon>
        <taxon>Insecta</taxon>
        <taxon>Pterygota</taxon>
        <taxon>Neoptera</taxon>
        <taxon>Endopterygota</taxon>
        <taxon>Lepidoptera</taxon>
        <taxon>Glossata</taxon>
        <taxon>Ditrysia</taxon>
        <taxon>Tineoidea</taxon>
        <taxon>Psychidae</taxon>
        <taxon>Oiketicinae</taxon>
        <taxon>Eumeta</taxon>
    </lineage>
</organism>
<evidence type="ECO:0000313" key="3">
    <source>
        <dbReference type="Proteomes" id="UP000299102"/>
    </source>
</evidence>
<feature type="region of interest" description="Disordered" evidence="1">
    <location>
        <begin position="81"/>
        <end position="104"/>
    </location>
</feature>
<keyword evidence="3" id="KW-1185">Reference proteome</keyword>
<protein>
    <submittedName>
        <fullName evidence="2">Uncharacterized protein</fullName>
    </submittedName>
</protein>
<sequence>MRLPDLGPRGHVVFGFPSIFPIFLEAGNGKIPGILTIVANGADRLMCRALDATSDLGPRGHVVFGFPSIFRFPELGPRRPRTPLNVATEVPEPGGSRRDPRRWTGYSSPVYNPSVILLDPSGVSDHPSPLSQVIESSVPRCGMKPYCRVCSFGIICHWMRQTSILPRFFPLRGGFHGTVRLYWSSRPYLASGITLCGATFQAGKYPSCKHLFAMARNNPRSRKMAAWHISEVNPSIPGLFWD</sequence>
<evidence type="ECO:0000313" key="2">
    <source>
        <dbReference type="EMBL" id="GBP98440.1"/>
    </source>
</evidence>
<dbReference type="AlphaFoldDB" id="A0A4C2AEG8"/>
<accession>A0A4C2AEG8</accession>
<name>A0A4C2AEG8_EUMVA</name>
<reference evidence="2 3" key="1">
    <citation type="journal article" date="2019" name="Commun. Biol.">
        <title>The bagworm genome reveals a unique fibroin gene that provides high tensile strength.</title>
        <authorList>
            <person name="Kono N."/>
            <person name="Nakamura H."/>
            <person name="Ohtoshi R."/>
            <person name="Tomita M."/>
            <person name="Numata K."/>
            <person name="Arakawa K."/>
        </authorList>
    </citation>
    <scope>NUCLEOTIDE SEQUENCE [LARGE SCALE GENOMIC DNA]</scope>
</reference>
<proteinExistence type="predicted"/>
<evidence type="ECO:0000256" key="1">
    <source>
        <dbReference type="SAM" id="MobiDB-lite"/>
    </source>
</evidence>
<gene>
    <name evidence="2" type="ORF">EVAR_9234_1</name>
</gene>
<dbReference type="EMBL" id="BGZK01003143">
    <property type="protein sequence ID" value="GBP98440.1"/>
    <property type="molecule type" value="Genomic_DNA"/>
</dbReference>
<dbReference type="Proteomes" id="UP000299102">
    <property type="component" value="Unassembled WGS sequence"/>
</dbReference>
<comment type="caution">
    <text evidence="2">The sequence shown here is derived from an EMBL/GenBank/DDBJ whole genome shotgun (WGS) entry which is preliminary data.</text>
</comment>